<dbReference type="PANTHER" id="PTHR43462">
    <property type="entry name" value="ALANYL-TRNA EDITING PROTEIN"/>
    <property type="match status" value="1"/>
</dbReference>
<dbReference type="InterPro" id="IPR051335">
    <property type="entry name" value="Alanyl-tRNA_Editing_Enzymes"/>
</dbReference>
<dbReference type="GO" id="GO:0005524">
    <property type="term" value="F:ATP binding"/>
    <property type="evidence" value="ECO:0007669"/>
    <property type="project" value="InterPro"/>
</dbReference>
<evidence type="ECO:0000256" key="1">
    <source>
        <dbReference type="ARBA" id="ARBA00001947"/>
    </source>
</evidence>
<keyword evidence="4" id="KW-0963">Cytoplasm</keyword>
<evidence type="ECO:0000256" key="4">
    <source>
        <dbReference type="ARBA" id="ARBA00022490"/>
    </source>
</evidence>
<dbReference type="SUPFAM" id="SSF55186">
    <property type="entry name" value="ThrRS/AlaRS common domain"/>
    <property type="match status" value="1"/>
</dbReference>
<dbReference type="InterPro" id="IPR012947">
    <property type="entry name" value="tRNA_SAD"/>
</dbReference>
<keyword evidence="6" id="KW-0862">Zinc</keyword>
<proteinExistence type="evidence at transcript level"/>
<evidence type="ECO:0000259" key="8">
    <source>
        <dbReference type="PROSITE" id="PS50860"/>
    </source>
</evidence>
<dbReference type="Gene3D" id="3.30.980.10">
    <property type="entry name" value="Threonyl-trna Synthetase, Chain A, domain 2"/>
    <property type="match status" value="1"/>
</dbReference>
<dbReference type="Gene3D" id="2.40.30.130">
    <property type="match status" value="1"/>
</dbReference>
<dbReference type="PANTHER" id="PTHR43462:SF1">
    <property type="entry name" value="ALANYL-TRNA EDITING PROTEIN AARSD1"/>
    <property type="match status" value="1"/>
</dbReference>
<gene>
    <name evidence="9" type="primary">AARSD1</name>
</gene>
<dbReference type="PROSITE" id="PS50860">
    <property type="entry name" value="AA_TRNA_LIGASE_II_ALA"/>
    <property type="match status" value="1"/>
</dbReference>
<name>T2M6Y6_HYDVU</name>
<dbReference type="GO" id="GO:0005737">
    <property type="term" value="C:cytoplasm"/>
    <property type="evidence" value="ECO:0007669"/>
    <property type="project" value="UniProtKB-SubCell"/>
</dbReference>
<comment type="subcellular location">
    <subcellularLocation>
        <location evidence="2">Cytoplasm</location>
    </subcellularLocation>
</comment>
<dbReference type="GO" id="GO:0006419">
    <property type="term" value="P:alanyl-tRNA aminoacylation"/>
    <property type="evidence" value="ECO:0007669"/>
    <property type="project" value="InterPro"/>
</dbReference>
<evidence type="ECO:0000256" key="6">
    <source>
        <dbReference type="ARBA" id="ARBA00022833"/>
    </source>
</evidence>
<evidence type="ECO:0000256" key="3">
    <source>
        <dbReference type="ARBA" id="ARBA00008429"/>
    </source>
</evidence>
<dbReference type="GO" id="GO:0004813">
    <property type="term" value="F:alanine-tRNA ligase activity"/>
    <property type="evidence" value="ECO:0007669"/>
    <property type="project" value="InterPro"/>
</dbReference>
<dbReference type="FunFam" id="3.30.980.10:FF:000007">
    <property type="entry name" value="alanyl-tRNA editing protein Aarsd1"/>
    <property type="match status" value="1"/>
</dbReference>
<dbReference type="AlphaFoldDB" id="T2M6Y6"/>
<dbReference type="GO" id="GO:0046872">
    <property type="term" value="F:metal ion binding"/>
    <property type="evidence" value="ECO:0007669"/>
    <property type="project" value="UniProtKB-KW"/>
</dbReference>
<comment type="cofactor">
    <cofactor evidence="1">
        <name>Zn(2+)</name>
        <dbReference type="ChEBI" id="CHEBI:29105"/>
    </cofactor>
</comment>
<evidence type="ECO:0000256" key="7">
    <source>
        <dbReference type="ARBA" id="ARBA00022917"/>
    </source>
</evidence>
<evidence type="ECO:0000256" key="2">
    <source>
        <dbReference type="ARBA" id="ARBA00004496"/>
    </source>
</evidence>
<protein>
    <submittedName>
        <fullName evidence="9">Alanyl-tRNA editing protein Aarsd1</fullName>
    </submittedName>
</protein>
<dbReference type="GO" id="GO:0003676">
    <property type="term" value="F:nucleic acid binding"/>
    <property type="evidence" value="ECO:0007669"/>
    <property type="project" value="InterPro"/>
</dbReference>
<dbReference type="SMART" id="SM00863">
    <property type="entry name" value="tRNA_SAD"/>
    <property type="match status" value="1"/>
</dbReference>
<dbReference type="InterPro" id="IPR018163">
    <property type="entry name" value="Thr/Ala-tRNA-synth_IIc_edit"/>
</dbReference>
<dbReference type="EMBL" id="HAAD01001448">
    <property type="protein sequence ID" value="CDG67680.1"/>
    <property type="molecule type" value="mRNA"/>
</dbReference>
<comment type="similarity">
    <text evidence="3">Belongs to the class-II aminoacyl-tRNA synthetase family. Alax-L subfamily.</text>
</comment>
<evidence type="ECO:0000313" key="9">
    <source>
        <dbReference type="EMBL" id="CDG67680.1"/>
    </source>
</evidence>
<dbReference type="Pfam" id="PF07973">
    <property type="entry name" value="tRNA_SAD"/>
    <property type="match status" value="1"/>
</dbReference>
<keyword evidence="5" id="KW-0479">Metal-binding</keyword>
<dbReference type="InterPro" id="IPR018165">
    <property type="entry name" value="Ala-tRNA-synth_IIc_core"/>
</dbReference>
<keyword evidence="7" id="KW-0648">Protein biosynthesis</keyword>
<dbReference type="InterPro" id="IPR009000">
    <property type="entry name" value="Transl_B-barrel_sf"/>
</dbReference>
<evidence type="ECO:0000256" key="5">
    <source>
        <dbReference type="ARBA" id="ARBA00022723"/>
    </source>
</evidence>
<dbReference type="GO" id="GO:0002196">
    <property type="term" value="F:Ser-tRNA(Ala) deacylase activity"/>
    <property type="evidence" value="ECO:0007669"/>
    <property type="project" value="TreeGrafter"/>
</dbReference>
<feature type="domain" description="Alanyl-transfer RNA synthetases family profile" evidence="8">
    <location>
        <begin position="1"/>
        <end position="224"/>
    </location>
</feature>
<organism evidence="9">
    <name type="scientific">Hydra vulgaris</name>
    <name type="common">Hydra</name>
    <name type="synonym">Hydra attenuata</name>
    <dbReference type="NCBI Taxonomy" id="6087"/>
    <lineage>
        <taxon>Eukaryota</taxon>
        <taxon>Metazoa</taxon>
        <taxon>Cnidaria</taxon>
        <taxon>Hydrozoa</taxon>
        <taxon>Hydroidolina</taxon>
        <taxon>Anthoathecata</taxon>
        <taxon>Aplanulata</taxon>
        <taxon>Hydridae</taxon>
        <taxon>Hydra</taxon>
    </lineage>
</organism>
<dbReference type="SUPFAM" id="SSF50447">
    <property type="entry name" value="Translation proteins"/>
    <property type="match status" value="1"/>
</dbReference>
<accession>T2M6Y6</accession>
<sequence>MAFACQRNSYLREMLVKVVSCTKAKEGFEVILDDTPLFPEGGGQPCDEGLIGEVNVFRVLRRGMQAVHLTNEPVNEGEEINCKINWSKRFDHMQQHSAQHLLSAIAENKYNFRTVSWDLGKSISHVELNTPKITEEQLTHLELICNEAIRNHKPLTVHYLTKQEALDLREVKSRGLPEDVIEPIRVIEIEGIEKNMCCGTHVSNLAHVQAIKLMHTEAMRGGTRLFFLAGDRCFGYMGSSLEIERKLTKLLSCGRSEYADSIDKLKSSLRSIEKSFRNNLKELAKFEADNLTKSASELGYIFKHREEGDTDYIFAVLNSLADSTKDLPVFICTGATKSGGQFILRAPDEMLTTLAEEICLLVNGKGGAKKGQFQGKALNYKKLKDVHDILIREAKKF</sequence>
<reference evidence="9" key="1">
    <citation type="journal article" date="2013" name="Genome Biol. Evol.">
        <title>Punctuated emergences of genetic and phenotypic innovations in eumetazoan, bilaterian, euteleostome, and hominidae ancestors.</title>
        <authorList>
            <person name="Wenger Y."/>
            <person name="Galliot B."/>
        </authorList>
    </citation>
    <scope>NUCLEOTIDE SEQUENCE</scope>
    <source>
        <tissue evidence="9">Whole animals</tissue>
    </source>
</reference>